<reference evidence="2 3" key="1">
    <citation type="journal article" date="2017" name="Mycologia">
        <title>Bifiguratus adelaidae, gen. et sp. nov., a new member of Mucoromycotina in endophytic and soil-dwelling habitats.</title>
        <authorList>
            <person name="Torres-Cruz T.J."/>
            <person name="Billingsley Tobias T.L."/>
            <person name="Almatruk M."/>
            <person name="Hesse C."/>
            <person name="Kuske C.R."/>
            <person name="Desiro A."/>
            <person name="Benucci G.M."/>
            <person name="Bonito G."/>
            <person name="Stajich J.E."/>
            <person name="Dunlap C."/>
            <person name="Arnold A.E."/>
            <person name="Porras-Alfaro A."/>
        </authorList>
    </citation>
    <scope>NUCLEOTIDE SEQUENCE [LARGE SCALE GENOMIC DNA]</scope>
    <source>
        <strain evidence="2 3">AZ0501</strain>
    </source>
</reference>
<gene>
    <name evidence="2" type="ORF">BZG36_01811</name>
</gene>
<protein>
    <recommendedName>
        <fullName evidence="1">Gag1-like clamp domain-containing protein</fullName>
    </recommendedName>
</protein>
<dbReference type="AlphaFoldDB" id="A0A261Y283"/>
<dbReference type="InterPro" id="IPR025124">
    <property type="entry name" value="Gag1-like_clamp"/>
</dbReference>
<sequence length="87" mass="9997">MSQEIGLAYWEQRRKAWTTGNGAPMHNQAILAKINDRSMDRIYDMLVHQRRELSTPLPLSAVIKVIVKGWKREGTWPEGMEAPPDSH</sequence>
<evidence type="ECO:0000313" key="2">
    <source>
        <dbReference type="EMBL" id="OZJ04716.1"/>
    </source>
</evidence>
<dbReference type="EMBL" id="MVBO01000031">
    <property type="protein sequence ID" value="OZJ04716.1"/>
    <property type="molecule type" value="Genomic_DNA"/>
</dbReference>
<comment type="caution">
    <text evidence="2">The sequence shown here is derived from an EMBL/GenBank/DDBJ whole genome shotgun (WGS) entry which is preliminary data.</text>
</comment>
<evidence type="ECO:0000259" key="1">
    <source>
        <dbReference type="Pfam" id="PF13259"/>
    </source>
</evidence>
<name>A0A261Y283_9FUNG</name>
<dbReference type="InterPro" id="IPR053274">
    <property type="entry name" value="Fluconazole_resistance"/>
</dbReference>
<dbReference type="PANTHER" id="PTHR28065">
    <property type="entry name" value="FREQUENIN"/>
    <property type="match status" value="1"/>
</dbReference>
<dbReference type="PANTHER" id="PTHR28065:SF1">
    <property type="entry name" value="DUF4050 DOMAIN-CONTAINING PROTEIN"/>
    <property type="match status" value="1"/>
</dbReference>
<dbReference type="OrthoDB" id="5576875at2759"/>
<organism evidence="2 3">
    <name type="scientific">Bifiguratus adelaidae</name>
    <dbReference type="NCBI Taxonomy" id="1938954"/>
    <lineage>
        <taxon>Eukaryota</taxon>
        <taxon>Fungi</taxon>
        <taxon>Fungi incertae sedis</taxon>
        <taxon>Mucoromycota</taxon>
        <taxon>Mucoromycotina</taxon>
        <taxon>Endogonomycetes</taxon>
        <taxon>Endogonales</taxon>
        <taxon>Endogonales incertae sedis</taxon>
        <taxon>Bifiguratus</taxon>
    </lineage>
</organism>
<keyword evidence="3" id="KW-1185">Reference proteome</keyword>
<proteinExistence type="predicted"/>
<feature type="domain" description="Gag1-like clamp" evidence="1">
    <location>
        <begin position="26"/>
        <end position="77"/>
    </location>
</feature>
<dbReference type="Proteomes" id="UP000242875">
    <property type="component" value="Unassembled WGS sequence"/>
</dbReference>
<evidence type="ECO:0000313" key="3">
    <source>
        <dbReference type="Proteomes" id="UP000242875"/>
    </source>
</evidence>
<accession>A0A261Y283</accession>
<dbReference type="Pfam" id="PF13259">
    <property type="entry name" value="clamp_Gag1-like"/>
    <property type="match status" value="1"/>
</dbReference>